<reference evidence="1 2" key="1">
    <citation type="journal article" date="2019" name="Nat. Med.">
        <title>A library of human gut bacterial isolates paired with longitudinal multiomics data enables mechanistic microbiome research.</title>
        <authorList>
            <person name="Poyet M."/>
            <person name="Groussin M."/>
            <person name="Gibbons S.M."/>
            <person name="Avila-Pacheco J."/>
            <person name="Jiang X."/>
            <person name="Kearney S.M."/>
            <person name="Perrotta A.R."/>
            <person name="Berdy B."/>
            <person name="Zhao S."/>
            <person name="Lieberman T.D."/>
            <person name="Swanson P.K."/>
            <person name="Smith M."/>
            <person name="Roesemann S."/>
            <person name="Alexander J.E."/>
            <person name="Rich S.A."/>
            <person name="Livny J."/>
            <person name="Vlamakis H."/>
            <person name="Clish C."/>
            <person name="Bullock K."/>
            <person name="Deik A."/>
            <person name="Scott J."/>
            <person name="Pierce K.A."/>
            <person name="Xavier R.J."/>
            <person name="Alm E.J."/>
        </authorList>
    </citation>
    <scope>NUCLEOTIDE SEQUENCE [LARGE SCALE GENOMIC DNA]</scope>
    <source>
        <strain evidence="1 2">BIOML-A3</strain>
    </source>
</reference>
<evidence type="ECO:0000313" key="1">
    <source>
        <dbReference type="EMBL" id="MSD17437.1"/>
    </source>
</evidence>
<evidence type="ECO:0000313" key="2">
    <source>
        <dbReference type="Proteomes" id="UP000431304"/>
    </source>
</evidence>
<accession>A0A844E1A2</accession>
<name>A0A844E1A2_EUBRA</name>
<dbReference type="EMBL" id="WKRA01000044">
    <property type="protein sequence ID" value="MSD17437.1"/>
    <property type="molecule type" value="Genomic_DNA"/>
</dbReference>
<sequence>MNRDDYLQNPIMRRFLKNHDLDFVENRADYITAIEAYAGKSNETKRETRDWLLKVVKEGSKDICYRKIRNISEWHKDPVLVEAKIKEKYPNCPMKNILTYRNTGECTMIEYKICTDDNDEVVKIEFTFSKLFLYGEAGTIGDTTIFPVFIEIYLDKGFIVSRGKAKSTLYRYDENNQMLLGECKVDTMDYAVSIIDKLVDMFEFETDTNTKRVKNENSQMLYRLYEKFTFTPTDVVEKVNAKVDIANSFVNKIFEDLHLDPRNKEKALLDAKILLEKFISINGNNEDEFKKDRLAYLIKVSADDEVELTKIDTTSDKRIPLQCTEAFFDSKKSVIKSRKCKRLNLIFKRTDETYFTKANPLVVQLGTHKNYGYVKTMQYAEEADIQNVLQTIFDNY</sequence>
<protein>
    <submittedName>
        <fullName evidence="1">Uncharacterized protein</fullName>
    </submittedName>
</protein>
<dbReference type="AlphaFoldDB" id="A0A844E1A2"/>
<gene>
    <name evidence="1" type="ORF">GKE72_15525</name>
</gene>
<dbReference type="Proteomes" id="UP000431304">
    <property type="component" value="Unassembled WGS sequence"/>
</dbReference>
<organism evidence="1 2">
    <name type="scientific">Eubacterium ramulus</name>
    <dbReference type="NCBI Taxonomy" id="39490"/>
    <lineage>
        <taxon>Bacteria</taxon>
        <taxon>Bacillati</taxon>
        <taxon>Bacillota</taxon>
        <taxon>Clostridia</taxon>
        <taxon>Eubacteriales</taxon>
        <taxon>Eubacteriaceae</taxon>
        <taxon>Eubacterium</taxon>
    </lineage>
</organism>
<comment type="caution">
    <text evidence="1">The sequence shown here is derived from an EMBL/GenBank/DDBJ whole genome shotgun (WGS) entry which is preliminary data.</text>
</comment>
<proteinExistence type="predicted"/>